<feature type="region of interest" description="Disordered" evidence="1">
    <location>
        <begin position="1"/>
        <end position="24"/>
    </location>
</feature>
<evidence type="ECO:0000259" key="2">
    <source>
        <dbReference type="Pfam" id="PF12215"/>
    </source>
</evidence>
<reference evidence="4" key="1">
    <citation type="submission" date="2013-01" db="EMBL/GenBank/DDBJ databases">
        <title>Draft Genome Sequence of a Mulberry Tree, Morus notabilis C.K. Schneid.</title>
        <authorList>
            <person name="He N."/>
            <person name="Zhao S."/>
        </authorList>
    </citation>
    <scope>NUCLEOTIDE SEQUENCE</scope>
</reference>
<dbReference type="STRING" id="981085.W9RLC0"/>
<dbReference type="Proteomes" id="UP000030645">
    <property type="component" value="Unassembled WGS sequence"/>
</dbReference>
<protein>
    <recommendedName>
        <fullName evidence="2">Glycosyl-hydrolase family 116 N-terminal domain-containing protein</fullName>
    </recommendedName>
</protein>
<gene>
    <name evidence="3" type="ORF">L484_010957</name>
</gene>
<dbReference type="EMBL" id="KE344807">
    <property type="protein sequence ID" value="EXB80388.1"/>
    <property type="molecule type" value="Genomic_DNA"/>
</dbReference>
<dbReference type="InterPro" id="IPR052566">
    <property type="entry name" value="Non-lysos_glucosylceramidase"/>
</dbReference>
<dbReference type="Pfam" id="PF12215">
    <property type="entry name" value="Glyco_hydr_116N"/>
    <property type="match status" value="1"/>
</dbReference>
<evidence type="ECO:0000256" key="1">
    <source>
        <dbReference type="SAM" id="MobiDB-lite"/>
    </source>
</evidence>
<evidence type="ECO:0000313" key="3">
    <source>
        <dbReference type="EMBL" id="EXB80388.1"/>
    </source>
</evidence>
<dbReference type="GO" id="GO:0008422">
    <property type="term" value="F:beta-glucosidase activity"/>
    <property type="evidence" value="ECO:0007669"/>
    <property type="project" value="TreeGrafter"/>
</dbReference>
<dbReference type="PANTHER" id="PTHR12654">
    <property type="entry name" value="BILE ACID BETA-GLUCOSIDASE-RELATED"/>
    <property type="match status" value="1"/>
</dbReference>
<name>W9RLC0_9ROSA</name>
<sequence length="227" mass="24916">MCEGEKLDNGFTEGDEEFSNSSINQVDPGIPALLTWQRKLNGEGNTPVSFSISLKEVIHLAPIGFRLWRHVQEEAAKGRGALMNPFSKRHVTSNHGVPLGGIGLESFPTASCRLLFRVLTVKSILLSCAQGARRLSSEPDPKLRIVCRQISPFIPHNYKESSFPVSVFTFTLYNSGQTAADVTLLFTWANSVGGLSEFSGHHSNSKTGVKDRVHGVLLHHKQVPLLN</sequence>
<keyword evidence="4" id="KW-1185">Reference proteome</keyword>
<proteinExistence type="predicted"/>
<feature type="domain" description="Glycosyl-hydrolase family 116 N-terminal" evidence="2">
    <location>
        <begin position="138"/>
        <end position="223"/>
    </location>
</feature>
<dbReference type="AlphaFoldDB" id="W9RLC0"/>
<dbReference type="PANTHER" id="PTHR12654:SF3">
    <property type="entry name" value="NON-LYSOSOMAL GLUCOSYLCERAMIDASE"/>
    <property type="match status" value="1"/>
</dbReference>
<evidence type="ECO:0000313" key="4">
    <source>
        <dbReference type="Proteomes" id="UP000030645"/>
    </source>
</evidence>
<organism evidence="3 4">
    <name type="scientific">Morus notabilis</name>
    <dbReference type="NCBI Taxonomy" id="981085"/>
    <lineage>
        <taxon>Eukaryota</taxon>
        <taxon>Viridiplantae</taxon>
        <taxon>Streptophyta</taxon>
        <taxon>Embryophyta</taxon>
        <taxon>Tracheophyta</taxon>
        <taxon>Spermatophyta</taxon>
        <taxon>Magnoliopsida</taxon>
        <taxon>eudicotyledons</taxon>
        <taxon>Gunneridae</taxon>
        <taxon>Pentapetalae</taxon>
        <taxon>rosids</taxon>
        <taxon>fabids</taxon>
        <taxon>Rosales</taxon>
        <taxon>Moraceae</taxon>
        <taxon>Moreae</taxon>
        <taxon>Morus</taxon>
    </lineage>
</organism>
<accession>W9RLC0</accession>
<dbReference type="InterPro" id="IPR024462">
    <property type="entry name" value="GH116_N"/>
</dbReference>
<dbReference type="eggNOG" id="KOG2119">
    <property type="taxonomic scope" value="Eukaryota"/>
</dbReference>